<dbReference type="EMBL" id="CP002045">
    <property type="protein sequence ID" value="ADH93432.1"/>
    <property type="molecule type" value="Genomic_DNA"/>
</dbReference>
<reference evidence="2 3" key="1">
    <citation type="journal article" date="2010" name="Stand. Genomic Sci.">
        <title>Complete genome sequence of Arcanobacterium haemolyticum type strain (11018).</title>
        <authorList>
            <person name="Yasawong M."/>
            <person name="Teshima H."/>
            <person name="Lapidus A."/>
            <person name="Nolan M."/>
            <person name="Lucas S."/>
            <person name="Glavina Del Rio T."/>
            <person name="Tice H."/>
            <person name="Cheng J."/>
            <person name="Bruce D."/>
            <person name="Detter C."/>
            <person name="Tapia R."/>
            <person name="Han C."/>
            <person name="Goodwin L."/>
            <person name="Pitluck S."/>
            <person name="Liolios K."/>
            <person name="Ivanova N."/>
            <person name="Mavromatis K."/>
            <person name="Mikhailova N."/>
            <person name="Pati A."/>
            <person name="Chen A."/>
            <person name="Palaniappan K."/>
            <person name="Land M."/>
            <person name="Hauser L."/>
            <person name="Chang Y."/>
            <person name="Jeffries C."/>
            <person name="Rohde M."/>
            <person name="Sikorski J."/>
            <person name="Pukall R."/>
            <person name="Goker M."/>
            <person name="Woyke T."/>
            <person name="Bristow J."/>
            <person name="Eisen J."/>
            <person name="Markowitz V."/>
            <person name="Hugenholtz P."/>
            <person name="Kyrpides N."/>
            <person name="Klenk H."/>
        </authorList>
    </citation>
    <scope>NUCLEOTIDE SEQUENCE [LARGE SCALE GENOMIC DNA]</scope>
    <source>
        <strain evidence="3">ATCC 9345 / DSM 20595 / CCUG 17215 / LMG 16163 / NBRC 15585 / NCTC 8452 / 11018</strain>
    </source>
</reference>
<dbReference type="HOGENOM" id="CLU_013382_0_0_11"/>
<dbReference type="AlphaFoldDB" id="D7BLA2"/>
<evidence type="ECO:0000313" key="2">
    <source>
        <dbReference type="EMBL" id="ADH93432.1"/>
    </source>
</evidence>
<feature type="transmembrane region" description="Helical" evidence="1">
    <location>
        <begin position="439"/>
        <end position="458"/>
    </location>
</feature>
<name>D7BLA2_ARCHD</name>
<keyword evidence="1" id="KW-1133">Transmembrane helix</keyword>
<feature type="transmembrane region" description="Helical" evidence="1">
    <location>
        <begin position="378"/>
        <end position="398"/>
    </location>
</feature>
<keyword evidence="1" id="KW-0812">Transmembrane</keyword>
<accession>D7BLA2</accession>
<dbReference type="Proteomes" id="UP000000376">
    <property type="component" value="Chromosome"/>
</dbReference>
<feature type="transmembrane region" description="Helical" evidence="1">
    <location>
        <begin position="410"/>
        <end position="433"/>
    </location>
</feature>
<protein>
    <submittedName>
        <fullName evidence="2">Uncharacterized protein</fullName>
    </submittedName>
</protein>
<keyword evidence="3" id="KW-1185">Reference proteome</keyword>
<proteinExistence type="predicted"/>
<feature type="transmembrane region" description="Helical" evidence="1">
    <location>
        <begin position="465"/>
        <end position="487"/>
    </location>
</feature>
<feature type="transmembrane region" description="Helical" evidence="1">
    <location>
        <begin position="586"/>
        <end position="607"/>
    </location>
</feature>
<feature type="transmembrane region" description="Helical" evidence="1">
    <location>
        <begin position="507"/>
        <end position="527"/>
    </location>
</feature>
<dbReference type="KEGG" id="ahe:Arch_1750"/>
<dbReference type="InterPro" id="IPR017850">
    <property type="entry name" value="Alkaline_phosphatase_core_sf"/>
</dbReference>
<gene>
    <name evidence="2" type="ordered locus">Arch_1750</name>
</gene>
<dbReference type="eggNOG" id="COG3119">
    <property type="taxonomic scope" value="Bacteria"/>
</dbReference>
<evidence type="ECO:0000313" key="3">
    <source>
        <dbReference type="Proteomes" id="UP000000376"/>
    </source>
</evidence>
<feature type="transmembrane region" description="Helical" evidence="1">
    <location>
        <begin position="534"/>
        <end position="556"/>
    </location>
</feature>
<keyword evidence="1" id="KW-0472">Membrane</keyword>
<feature type="transmembrane region" description="Helical" evidence="1">
    <location>
        <begin position="643"/>
        <end position="660"/>
    </location>
</feature>
<feature type="transmembrane region" description="Helical" evidence="1">
    <location>
        <begin position="707"/>
        <end position="732"/>
    </location>
</feature>
<evidence type="ECO:0000256" key="1">
    <source>
        <dbReference type="SAM" id="Phobius"/>
    </source>
</evidence>
<dbReference type="STRING" id="644284.Arch_1750"/>
<sequence length="746" mass="78265">MPRMKQSTHWWIAAVSITVAFLGVLFTPAWRGGQIAQAGDAGQPGVGQRTVFIGFSGVHWADVSEEHTPALASLVPRGASSNLVVKTLGVSTCPNAGWLTISQGVRAADPVETGCAKPVIASPSGVLPAKVERARIDGEKTSPFSPPRATFGDELAERNITVGTVGSGAALAARSSSNIKLPGRSHVNVTYERGVARDVAQAYRSVADADLVIVDLGRVNNADPHRAQAKDKGTLQDLRAAFAPPGARTPSATQQVREIDAELGKLLAEIEPNTTILVASVADSDPGAAHLQLMTAAGDGIKPGTLAFTNSTRHHGLVQLTDVPQAIMMFLGHRPIADFVGSPVAMRDGAEMTSESIMATLRDADARAIAVRPAVGPFYLLMSLSAGVFLAWFVVRWWKAGRRPELSAGHRFFGLVVAMLPAGSFLANLVPWWRASMPTFAFLGGVVLIGVVVAAVSLRLAEPAGLVALVSAAVIGLDVILGSGLHASSVLGDQPQQGGRFYGLSNAPFTVFALAMIYVTFVAVRALRGRHERLVVPAAVIALGMIAVVIDGSGALGADFGGVPALVAAYLVIFVVMVGRGLTARSVSVIVVCAAVAALFGAFVDWLRPESSWTHMGRFFQSLIDGEAAVIIYRKFMFMVGSAPWFVWVALAVLFAWGWVRRAKVAAVFGVRGGEAVSTSTDPLVLRPPVATATAPHRDDLRWGVRAMIALVVVGVAVNDSGLVIALLGVVFGAPLVLVTRRGSEA</sequence>
<organism evidence="2 3">
    <name type="scientific">Arcanobacterium haemolyticum (strain ATCC 9345 / DSM 20595 / CCM 5947 / CCUG 17215 / LMG 16163 / NBRC 15585 / NCTC 8452 / 11018)</name>
    <dbReference type="NCBI Taxonomy" id="644284"/>
    <lineage>
        <taxon>Bacteria</taxon>
        <taxon>Bacillati</taxon>
        <taxon>Actinomycetota</taxon>
        <taxon>Actinomycetes</taxon>
        <taxon>Actinomycetales</taxon>
        <taxon>Actinomycetaceae</taxon>
        <taxon>Arcanobacterium</taxon>
    </lineage>
</organism>
<dbReference type="Gene3D" id="3.40.720.10">
    <property type="entry name" value="Alkaline Phosphatase, subunit A"/>
    <property type="match status" value="1"/>
</dbReference>
<feature type="transmembrane region" description="Helical" evidence="1">
    <location>
        <begin position="562"/>
        <end position="579"/>
    </location>
</feature>